<feature type="transmembrane region" description="Helical" evidence="1">
    <location>
        <begin position="43"/>
        <end position="63"/>
    </location>
</feature>
<evidence type="ECO:0000313" key="2">
    <source>
        <dbReference type="EMBL" id="GAA0452193.1"/>
    </source>
</evidence>
<sequence>MGKFHSFSSRIGTAFMTLLIAYVVYLFYTGFHLTEAFDLLSNPIIWAVFILYLVLSSYVNEWIARKLEDESRRMFVSLYMISGMFVWFVFYIPVLFSSFFVYIYLTLYSSIFTVIAFILFYFIESFTRKSRRRPFFVGFPAIIILMIILIVNPSITEGFEAEYRDGEYVATFEKLNGEEVVDIPVEEGHHYEVSVNWELDDDTLPYGLKIHPSASNLGNIEHIGEDEEWLYQVEAHRTDDLQIIYHGKDIGGTITFTWRELD</sequence>
<comment type="caution">
    <text evidence="2">The sequence shown here is derived from an EMBL/GenBank/DDBJ whole genome shotgun (WGS) entry which is preliminary data.</text>
</comment>
<accession>A0ABN0ZLT8</accession>
<reference evidence="2 3" key="1">
    <citation type="journal article" date="2019" name="Int. J. Syst. Evol. Microbiol.">
        <title>The Global Catalogue of Microorganisms (GCM) 10K type strain sequencing project: providing services to taxonomists for standard genome sequencing and annotation.</title>
        <authorList>
            <consortium name="The Broad Institute Genomics Platform"/>
            <consortium name="The Broad Institute Genome Sequencing Center for Infectious Disease"/>
            <person name="Wu L."/>
            <person name="Ma J."/>
        </authorList>
    </citation>
    <scope>NUCLEOTIDE SEQUENCE [LARGE SCALE GENOMIC DNA]</scope>
    <source>
        <strain evidence="2 3">JCM 14193</strain>
    </source>
</reference>
<feature type="transmembrane region" description="Helical" evidence="1">
    <location>
        <begin position="135"/>
        <end position="155"/>
    </location>
</feature>
<keyword evidence="1" id="KW-1133">Transmembrane helix</keyword>
<protein>
    <recommendedName>
        <fullName evidence="4">DUF1616 domain-containing protein</fullName>
    </recommendedName>
</protein>
<feature type="transmembrane region" description="Helical" evidence="1">
    <location>
        <begin position="12"/>
        <end position="31"/>
    </location>
</feature>
<evidence type="ECO:0000313" key="3">
    <source>
        <dbReference type="Proteomes" id="UP001500740"/>
    </source>
</evidence>
<organism evidence="2 3">
    <name type="scientific">Alkalibacillus silvisoli</name>
    <dbReference type="NCBI Taxonomy" id="392823"/>
    <lineage>
        <taxon>Bacteria</taxon>
        <taxon>Bacillati</taxon>
        <taxon>Bacillota</taxon>
        <taxon>Bacilli</taxon>
        <taxon>Bacillales</taxon>
        <taxon>Bacillaceae</taxon>
        <taxon>Alkalibacillus</taxon>
    </lineage>
</organism>
<proteinExistence type="predicted"/>
<dbReference type="EMBL" id="BAAACZ010000003">
    <property type="protein sequence ID" value="GAA0452193.1"/>
    <property type="molecule type" value="Genomic_DNA"/>
</dbReference>
<dbReference type="RefSeq" id="WP_343781372.1">
    <property type="nucleotide sequence ID" value="NZ_BAAACZ010000003.1"/>
</dbReference>
<evidence type="ECO:0008006" key="4">
    <source>
        <dbReference type="Google" id="ProtNLM"/>
    </source>
</evidence>
<keyword evidence="3" id="KW-1185">Reference proteome</keyword>
<feature type="transmembrane region" description="Helical" evidence="1">
    <location>
        <begin position="102"/>
        <end position="123"/>
    </location>
</feature>
<dbReference type="Proteomes" id="UP001500740">
    <property type="component" value="Unassembled WGS sequence"/>
</dbReference>
<feature type="transmembrane region" description="Helical" evidence="1">
    <location>
        <begin position="75"/>
        <end position="96"/>
    </location>
</feature>
<keyword evidence="1" id="KW-0812">Transmembrane</keyword>
<evidence type="ECO:0000256" key="1">
    <source>
        <dbReference type="SAM" id="Phobius"/>
    </source>
</evidence>
<keyword evidence="1" id="KW-0472">Membrane</keyword>
<gene>
    <name evidence="2" type="ORF">GCM10008935_03510</name>
</gene>
<name>A0ABN0ZLT8_9BACI</name>